<dbReference type="RefSeq" id="WP_062188452.1">
    <property type="nucleotide sequence ID" value="NZ_LRRD01000064.1"/>
</dbReference>
<keyword evidence="4" id="KW-1185">Reference proteome</keyword>
<dbReference type="STRING" id="1789004.FEMY_20820"/>
<sequence>MGIIVIIVLVVVAWIAISIYLKKKRRDELLAKYEKRLKELLEKYGDAEIVEKIMQQMVWQGQTPAQLVDSLGSPVDVDRRVMKTKTKEVWKYNETGKGRYALRITVEDGEVVGWDNKS</sequence>
<accession>A0A149VW31</accession>
<keyword evidence="2" id="KW-0472">Membrane</keyword>
<feature type="coiled-coil region" evidence="1">
    <location>
        <begin position="23"/>
        <end position="50"/>
    </location>
</feature>
<keyword evidence="2" id="KW-0812">Transmembrane</keyword>
<proteinExistence type="predicted"/>
<protein>
    <recommendedName>
        <fullName evidence="5">DUF2845 domain-containing protein</fullName>
    </recommendedName>
</protein>
<gene>
    <name evidence="3" type="ORF">FEMY_20820</name>
</gene>
<keyword evidence="1" id="KW-0175">Coiled coil</keyword>
<dbReference type="PATRIC" id="fig|1789004.3.peg.2155"/>
<evidence type="ECO:0000256" key="1">
    <source>
        <dbReference type="SAM" id="Coils"/>
    </source>
</evidence>
<organism evidence="3 4">
    <name type="scientific">Ferrovum myxofaciens</name>
    <dbReference type="NCBI Taxonomy" id="416213"/>
    <lineage>
        <taxon>Bacteria</taxon>
        <taxon>Pseudomonadati</taxon>
        <taxon>Pseudomonadota</taxon>
        <taxon>Betaproteobacteria</taxon>
        <taxon>Ferrovales</taxon>
        <taxon>Ferrovaceae</taxon>
        <taxon>Ferrovum</taxon>
    </lineage>
</organism>
<dbReference type="AlphaFoldDB" id="A0A149VW31"/>
<evidence type="ECO:0000256" key="2">
    <source>
        <dbReference type="SAM" id="Phobius"/>
    </source>
</evidence>
<reference evidence="3 4" key="1">
    <citation type="submission" date="2016-01" db="EMBL/GenBank/DDBJ databases">
        <title>Genome sequence of the acidophilic iron oxidising Ferrovum strain Z-31.</title>
        <authorList>
            <person name="Poehlein A."/>
            <person name="Ullrich S.R."/>
            <person name="Schloemann M."/>
            <person name="Muehling M."/>
            <person name="Daniel R."/>
        </authorList>
    </citation>
    <scope>NUCLEOTIDE SEQUENCE [LARGE SCALE GENOMIC DNA]</scope>
    <source>
        <strain evidence="3 4">Z-31</strain>
    </source>
</reference>
<keyword evidence="2" id="KW-1133">Transmembrane helix</keyword>
<name>A0A149VW31_9PROT</name>
<evidence type="ECO:0008006" key="5">
    <source>
        <dbReference type="Google" id="ProtNLM"/>
    </source>
</evidence>
<evidence type="ECO:0000313" key="4">
    <source>
        <dbReference type="Proteomes" id="UP000075653"/>
    </source>
</evidence>
<evidence type="ECO:0000313" key="3">
    <source>
        <dbReference type="EMBL" id="KXW57386.1"/>
    </source>
</evidence>
<dbReference type="Proteomes" id="UP000075653">
    <property type="component" value="Unassembled WGS sequence"/>
</dbReference>
<feature type="transmembrane region" description="Helical" evidence="2">
    <location>
        <begin position="6"/>
        <end position="22"/>
    </location>
</feature>
<comment type="caution">
    <text evidence="3">The sequence shown here is derived from an EMBL/GenBank/DDBJ whole genome shotgun (WGS) entry which is preliminary data.</text>
</comment>
<dbReference type="EMBL" id="LRRD01000064">
    <property type="protein sequence ID" value="KXW57386.1"/>
    <property type="molecule type" value="Genomic_DNA"/>
</dbReference>